<dbReference type="Proteomes" id="UP001217083">
    <property type="component" value="Unassembled WGS sequence"/>
</dbReference>
<reference evidence="2 3" key="1">
    <citation type="submission" date="2023-03" db="EMBL/GenBank/DDBJ databases">
        <title>Muricauda XX sp. nov. and Muricauda XXX sp. nov., two novel species isolated from Okinawa Trough.</title>
        <authorList>
            <person name="Cao W."/>
            <person name="Deng X."/>
        </authorList>
    </citation>
    <scope>NUCLEOTIDE SEQUENCE [LARGE SCALE GENOMIC DNA]</scope>
    <source>
        <strain evidence="2 3">81s02</strain>
    </source>
</reference>
<accession>A0ABT5XIW8</accession>
<organism evidence="2 3">
    <name type="scientific">Flagellimonas okinawensis</name>
    <dbReference type="NCBI Taxonomy" id="3031324"/>
    <lineage>
        <taxon>Bacteria</taxon>
        <taxon>Pseudomonadati</taxon>
        <taxon>Bacteroidota</taxon>
        <taxon>Flavobacteriia</taxon>
        <taxon>Flavobacteriales</taxon>
        <taxon>Flavobacteriaceae</taxon>
        <taxon>Flagellimonas</taxon>
    </lineage>
</organism>
<dbReference type="RefSeq" id="WP_275647887.1">
    <property type="nucleotide sequence ID" value="NZ_JARFVA010000001.1"/>
</dbReference>
<dbReference type="InterPro" id="IPR045749">
    <property type="entry name" value="DUF6090"/>
</dbReference>
<gene>
    <name evidence="2" type="ORF">PY091_00995</name>
</gene>
<evidence type="ECO:0000313" key="2">
    <source>
        <dbReference type="EMBL" id="MDF0705770.1"/>
    </source>
</evidence>
<feature type="transmembrane region" description="Helical" evidence="1">
    <location>
        <begin position="21"/>
        <end position="42"/>
    </location>
</feature>
<keyword evidence="1" id="KW-0472">Membrane</keyword>
<keyword evidence="1" id="KW-0812">Transmembrane</keyword>
<sequence>MIKFFRKIRQRLLNENRFSKYLLYAIGEIVLVVIGILIALQISNWNERNQKKEELLGIYAIIQQDLKKDITSIDRLLKYKNADMPIFEKVFNGTMTVQEYENCDRCIKLIFGYNELAIEQRGINLLKNYSVDLHQNKDSLQILINQFYTNALKILQSDDTIRAEAVSKVVFDWESKYDWYMDYTTDRDYSGFIQYALNNKDYANKVATYYLLQYTIYLPILERYKKGASSIIAKIDKELLEQG</sequence>
<evidence type="ECO:0000313" key="3">
    <source>
        <dbReference type="Proteomes" id="UP001217083"/>
    </source>
</evidence>
<evidence type="ECO:0000256" key="1">
    <source>
        <dbReference type="SAM" id="Phobius"/>
    </source>
</evidence>
<protein>
    <submittedName>
        <fullName evidence="2">DUF6090 family protein</fullName>
    </submittedName>
</protein>
<dbReference type="Pfam" id="PF19578">
    <property type="entry name" value="DUF6090"/>
    <property type="match status" value="1"/>
</dbReference>
<keyword evidence="3" id="KW-1185">Reference proteome</keyword>
<proteinExistence type="predicted"/>
<name>A0ABT5XIW8_9FLAO</name>
<comment type="caution">
    <text evidence="2">The sequence shown here is derived from an EMBL/GenBank/DDBJ whole genome shotgun (WGS) entry which is preliminary data.</text>
</comment>
<dbReference type="EMBL" id="JARFVA010000001">
    <property type="protein sequence ID" value="MDF0705770.1"/>
    <property type="molecule type" value="Genomic_DNA"/>
</dbReference>
<keyword evidence="1" id="KW-1133">Transmembrane helix</keyword>